<keyword evidence="2" id="KW-1185">Reference proteome</keyword>
<gene>
    <name evidence="1" type="ORF">WOLCODRAFT_156587</name>
</gene>
<evidence type="ECO:0000313" key="1">
    <source>
        <dbReference type="EMBL" id="PCH35889.1"/>
    </source>
</evidence>
<accession>A0A2H3JAW4</accession>
<dbReference type="AlphaFoldDB" id="A0A2H3JAW4"/>
<proteinExistence type="predicted"/>
<name>A0A2H3JAW4_WOLCO</name>
<dbReference type="Proteomes" id="UP000218811">
    <property type="component" value="Unassembled WGS sequence"/>
</dbReference>
<organism evidence="1 2">
    <name type="scientific">Wolfiporia cocos (strain MD-104)</name>
    <name type="common">Brown rot fungus</name>
    <dbReference type="NCBI Taxonomy" id="742152"/>
    <lineage>
        <taxon>Eukaryota</taxon>
        <taxon>Fungi</taxon>
        <taxon>Dikarya</taxon>
        <taxon>Basidiomycota</taxon>
        <taxon>Agaricomycotina</taxon>
        <taxon>Agaricomycetes</taxon>
        <taxon>Polyporales</taxon>
        <taxon>Phaeolaceae</taxon>
        <taxon>Wolfiporia</taxon>
    </lineage>
</organism>
<sequence length="270" mass="31178">MYLDPSSPLLPTLSLPRGSSITDMPLVTSHRVGLLLDKEELEALHTEQYTVSSTTGTGAGMGELLPLFSEEVFWSLLPSSYMCELLLVPTPLRYGMLVVRTGGHWTTTLFSGLADAVLPTNRIENVIAFFGCVMEVWAVHVQWMLDEHHEAERWKSWWVRDDTMEKRIVIRPYQWNWYNWSNIREMNRMFDVNTAQWSPERYVLIRKKSSVLASLRFPDIHFFSIDRPALLRSDAHVASDCLHIMTGAGVLEVWTHYIWQLVSRELPGRI</sequence>
<dbReference type="OrthoDB" id="630188at2759"/>
<dbReference type="EMBL" id="KB467865">
    <property type="protein sequence ID" value="PCH35889.1"/>
    <property type="molecule type" value="Genomic_DNA"/>
</dbReference>
<dbReference type="STRING" id="742152.A0A2H3JAW4"/>
<reference evidence="1 2" key="1">
    <citation type="journal article" date="2012" name="Science">
        <title>The Paleozoic origin of enzymatic lignin decomposition reconstructed from 31 fungal genomes.</title>
        <authorList>
            <person name="Floudas D."/>
            <person name="Binder M."/>
            <person name="Riley R."/>
            <person name="Barry K."/>
            <person name="Blanchette R.A."/>
            <person name="Henrissat B."/>
            <person name="Martinez A.T."/>
            <person name="Otillar R."/>
            <person name="Spatafora J.W."/>
            <person name="Yadav J.S."/>
            <person name="Aerts A."/>
            <person name="Benoit I."/>
            <person name="Boyd A."/>
            <person name="Carlson A."/>
            <person name="Copeland A."/>
            <person name="Coutinho P.M."/>
            <person name="de Vries R.P."/>
            <person name="Ferreira P."/>
            <person name="Findley K."/>
            <person name="Foster B."/>
            <person name="Gaskell J."/>
            <person name="Glotzer D."/>
            <person name="Gorecki P."/>
            <person name="Heitman J."/>
            <person name="Hesse C."/>
            <person name="Hori C."/>
            <person name="Igarashi K."/>
            <person name="Jurgens J.A."/>
            <person name="Kallen N."/>
            <person name="Kersten P."/>
            <person name="Kohler A."/>
            <person name="Kuees U."/>
            <person name="Kumar T.K.A."/>
            <person name="Kuo A."/>
            <person name="LaButti K."/>
            <person name="Larrondo L.F."/>
            <person name="Lindquist E."/>
            <person name="Ling A."/>
            <person name="Lombard V."/>
            <person name="Lucas S."/>
            <person name="Lundell T."/>
            <person name="Martin R."/>
            <person name="McLaughlin D.J."/>
            <person name="Morgenstern I."/>
            <person name="Morin E."/>
            <person name="Murat C."/>
            <person name="Nagy L.G."/>
            <person name="Nolan M."/>
            <person name="Ohm R.A."/>
            <person name="Patyshakuliyeva A."/>
            <person name="Rokas A."/>
            <person name="Ruiz-Duenas F.J."/>
            <person name="Sabat G."/>
            <person name="Salamov A."/>
            <person name="Samejima M."/>
            <person name="Schmutz J."/>
            <person name="Slot J.C."/>
            <person name="St John F."/>
            <person name="Stenlid J."/>
            <person name="Sun H."/>
            <person name="Sun S."/>
            <person name="Syed K."/>
            <person name="Tsang A."/>
            <person name="Wiebenga A."/>
            <person name="Young D."/>
            <person name="Pisabarro A."/>
            <person name="Eastwood D.C."/>
            <person name="Martin F."/>
            <person name="Cullen D."/>
            <person name="Grigoriev I.V."/>
            <person name="Hibbett D.S."/>
        </authorList>
    </citation>
    <scope>NUCLEOTIDE SEQUENCE [LARGE SCALE GENOMIC DNA]</scope>
    <source>
        <strain evidence="1 2">MD-104</strain>
    </source>
</reference>
<evidence type="ECO:0000313" key="2">
    <source>
        <dbReference type="Proteomes" id="UP000218811"/>
    </source>
</evidence>
<protein>
    <submittedName>
        <fullName evidence="1">Uncharacterized protein</fullName>
    </submittedName>
</protein>